<feature type="chain" id="PRO_5042248533" evidence="1">
    <location>
        <begin position="21"/>
        <end position="93"/>
    </location>
</feature>
<gene>
    <name evidence="2" type="ORF">Nepgr_017080</name>
</gene>
<feature type="signal peptide" evidence="1">
    <location>
        <begin position="1"/>
        <end position="20"/>
    </location>
</feature>
<accession>A0AAD3XSS0</accession>
<keyword evidence="1" id="KW-0732">Signal</keyword>
<dbReference type="AlphaFoldDB" id="A0AAD3XSS0"/>
<keyword evidence="3" id="KW-1185">Reference proteome</keyword>
<evidence type="ECO:0000313" key="2">
    <source>
        <dbReference type="EMBL" id="GMH15239.1"/>
    </source>
</evidence>
<organism evidence="2 3">
    <name type="scientific">Nepenthes gracilis</name>
    <name type="common">Slender pitcher plant</name>
    <dbReference type="NCBI Taxonomy" id="150966"/>
    <lineage>
        <taxon>Eukaryota</taxon>
        <taxon>Viridiplantae</taxon>
        <taxon>Streptophyta</taxon>
        <taxon>Embryophyta</taxon>
        <taxon>Tracheophyta</taxon>
        <taxon>Spermatophyta</taxon>
        <taxon>Magnoliopsida</taxon>
        <taxon>eudicotyledons</taxon>
        <taxon>Gunneridae</taxon>
        <taxon>Pentapetalae</taxon>
        <taxon>Caryophyllales</taxon>
        <taxon>Nepenthaceae</taxon>
        <taxon>Nepenthes</taxon>
    </lineage>
</organism>
<dbReference type="EMBL" id="BSYO01000015">
    <property type="protein sequence ID" value="GMH15239.1"/>
    <property type="molecule type" value="Genomic_DNA"/>
</dbReference>
<evidence type="ECO:0000256" key="1">
    <source>
        <dbReference type="SAM" id="SignalP"/>
    </source>
</evidence>
<evidence type="ECO:0000313" key="3">
    <source>
        <dbReference type="Proteomes" id="UP001279734"/>
    </source>
</evidence>
<proteinExistence type="predicted"/>
<reference evidence="2" key="1">
    <citation type="submission" date="2023-05" db="EMBL/GenBank/DDBJ databases">
        <title>Nepenthes gracilis genome sequencing.</title>
        <authorList>
            <person name="Fukushima K."/>
        </authorList>
    </citation>
    <scope>NUCLEOTIDE SEQUENCE</scope>
    <source>
        <strain evidence="2">SING2019-196</strain>
    </source>
</reference>
<protein>
    <submittedName>
        <fullName evidence="2">Uncharacterized protein</fullName>
    </submittedName>
</protein>
<name>A0AAD3XSS0_NEPGR</name>
<sequence length="93" mass="9866">MEKPSLIFALLVVLLVIESGVPILRLPAADARPELDVAGISASGQFIGKRGGGQSSVDGIVYDIPCGTNEECEKKCPPETKVRICNEGTCYCQ</sequence>
<comment type="caution">
    <text evidence="2">The sequence shown here is derived from an EMBL/GenBank/DDBJ whole genome shotgun (WGS) entry which is preliminary data.</text>
</comment>
<dbReference type="Proteomes" id="UP001279734">
    <property type="component" value="Unassembled WGS sequence"/>
</dbReference>